<protein>
    <submittedName>
        <fullName evidence="1">SRPBCC family protein</fullName>
    </submittedName>
</protein>
<dbReference type="Proteomes" id="UP001183607">
    <property type="component" value="Unassembled WGS sequence"/>
</dbReference>
<dbReference type="Pfam" id="PF10604">
    <property type="entry name" value="Polyketide_cyc2"/>
    <property type="match status" value="1"/>
</dbReference>
<accession>A0ABD5E1P0</accession>
<dbReference type="InterPro" id="IPR019587">
    <property type="entry name" value="Polyketide_cyclase/dehydratase"/>
</dbReference>
<dbReference type="Gene3D" id="3.30.530.20">
    <property type="match status" value="1"/>
</dbReference>
<name>A0ABD5E1P0_9ACTN</name>
<proteinExistence type="predicted"/>
<comment type="caution">
    <text evidence="1">The sequence shown here is derived from an EMBL/GenBank/DDBJ whole genome shotgun (WGS) entry which is preliminary data.</text>
</comment>
<gene>
    <name evidence="1" type="ORF">RM574_01790</name>
</gene>
<dbReference type="EMBL" id="JAVRER010000002">
    <property type="protein sequence ID" value="MDT0414210.1"/>
    <property type="molecule type" value="Genomic_DNA"/>
</dbReference>
<evidence type="ECO:0000313" key="1">
    <source>
        <dbReference type="EMBL" id="MDT0414210.1"/>
    </source>
</evidence>
<sequence>MIRVTRTLAVPYPQAKVIAYLADFAHAVDWDPGTVSCERLGEGTVGEGSRWHNVTEFRGRRTELTYHLDTYTPDRLVFSGVSKTAETTDDLSFTPGAGSTVITYHATIRFKGLSALASPVLHREFERLGDEITTTMPRAVAQALG</sequence>
<reference evidence="2" key="1">
    <citation type="submission" date="2023-07" db="EMBL/GenBank/DDBJ databases">
        <title>30 novel species of actinomycetes from the DSMZ collection.</title>
        <authorList>
            <person name="Nouioui I."/>
        </authorList>
    </citation>
    <scope>NUCLEOTIDE SEQUENCE [LARGE SCALE GENOMIC DNA]</scope>
    <source>
        <strain evidence="2">DSM 41982</strain>
    </source>
</reference>
<dbReference type="InterPro" id="IPR023393">
    <property type="entry name" value="START-like_dom_sf"/>
</dbReference>
<dbReference type="SUPFAM" id="SSF55961">
    <property type="entry name" value="Bet v1-like"/>
    <property type="match status" value="1"/>
</dbReference>
<organism evidence="1 2">
    <name type="scientific">Streptomyces evansiae</name>
    <dbReference type="NCBI Taxonomy" id="3075535"/>
    <lineage>
        <taxon>Bacteria</taxon>
        <taxon>Bacillati</taxon>
        <taxon>Actinomycetota</taxon>
        <taxon>Actinomycetes</taxon>
        <taxon>Kitasatosporales</taxon>
        <taxon>Streptomycetaceae</taxon>
        <taxon>Streptomyces</taxon>
    </lineage>
</organism>
<dbReference type="RefSeq" id="WP_093853900.1">
    <property type="nucleotide sequence ID" value="NZ_JAVRER010000002.1"/>
</dbReference>
<dbReference type="AlphaFoldDB" id="A0ABD5E1P0"/>
<evidence type="ECO:0000313" key="2">
    <source>
        <dbReference type="Proteomes" id="UP001183607"/>
    </source>
</evidence>